<dbReference type="InterPro" id="IPR000742">
    <property type="entry name" value="EGF"/>
</dbReference>
<evidence type="ECO:0000259" key="14">
    <source>
        <dbReference type="PROSITE" id="PS50026"/>
    </source>
</evidence>
<dbReference type="SUPFAM" id="SSF57184">
    <property type="entry name" value="Growth factor receptor domain"/>
    <property type="match status" value="1"/>
</dbReference>
<keyword evidence="11" id="KW-1133">Transmembrane helix</keyword>
<gene>
    <name evidence="15" type="ORF">AGOR_G00094560</name>
</gene>
<protein>
    <recommendedName>
        <fullName evidence="17">HEG</fullName>
    </recommendedName>
</protein>
<evidence type="ECO:0000256" key="4">
    <source>
        <dbReference type="ARBA" id="ARBA00022729"/>
    </source>
</evidence>
<keyword evidence="11" id="KW-0812">Transmembrane</keyword>
<keyword evidence="3 9" id="KW-0245">EGF-like domain</keyword>
<dbReference type="CDD" id="cd00054">
    <property type="entry name" value="EGF_CA"/>
    <property type="match status" value="1"/>
</dbReference>
<feature type="compositionally biased region" description="Low complexity" evidence="10">
    <location>
        <begin position="130"/>
        <end position="144"/>
    </location>
</feature>
<feature type="signal peptide" evidence="12">
    <location>
        <begin position="1"/>
        <end position="20"/>
    </location>
</feature>
<evidence type="ECO:0000256" key="8">
    <source>
        <dbReference type="ARBA" id="ARBA00023180"/>
    </source>
</evidence>
<evidence type="ECO:0000256" key="6">
    <source>
        <dbReference type="ARBA" id="ARBA00023136"/>
    </source>
</evidence>
<dbReference type="Pfam" id="PF01390">
    <property type="entry name" value="SEA"/>
    <property type="match status" value="1"/>
</dbReference>
<feature type="compositionally biased region" description="Low complexity" evidence="10">
    <location>
        <begin position="152"/>
        <end position="210"/>
    </location>
</feature>
<feature type="chain" id="PRO_5035773152" description="HEG" evidence="12">
    <location>
        <begin position="21"/>
        <end position="616"/>
    </location>
</feature>
<keyword evidence="8" id="KW-0325">Glycoprotein</keyword>
<dbReference type="SUPFAM" id="SSF82671">
    <property type="entry name" value="SEA domain"/>
    <property type="match status" value="1"/>
</dbReference>
<proteinExistence type="predicted"/>
<evidence type="ECO:0000256" key="2">
    <source>
        <dbReference type="ARBA" id="ARBA00022475"/>
    </source>
</evidence>
<feature type="compositionally biased region" description="Low complexity" evidence="10">
    <location>
        <begin position="50"/>
        <end position="86"/>
    </location>
</feature>
<keyword evidence="2" id="KW-1003">Cell membrane</keyword>
<evidence type="ECO:0008006" key="17">
    <source>
        <dbReference type="Google" id="ProtNLM"/>
    </source>
</evidence>
<dbReference type="Gene3D" id="3.30.70.960">
    <property type="entry name" value="SEA domain"/>
    <property type="match status" value="1"/>
</dbReference>
<dbReference type="EMBL" id="JAERUA010000008">
    <property type="protein sequence ID" value="KAI1896417.1"/>
    <property type="molecule type" value="Genomic_DNA"/>
</dbReference>
<evidence type="ECO:0000256" key="5">
    <source>
        <dbReference type="ARBA" id="ARBA00022737"/>
    </source>
</evidence>
<dbReference type="InterPro" id="IPR000082">
    <property type="entry name" value="SEA_dom"/>
</dbReference>
<dbReference type="InterPro" id="IPR009030">
    <property type="entry name" value="Growth_fac_rcpt_cys_sf"/>
</dbReference>
<reference evidence="15" key="1">
    <citation type="submission" date="2021-01" db="EMBL/GenBank/DDBJ databases">
        <authorList>
            <person name="Zahm M."/>
            <person name="Roques C."/>
            <person name="Cabau C."/>
            <person name="Klopp C."/>
            <person name="Donnadieu C."/>
            <person name="Jouanno E."/>
            <person name="Lampietro C."/>
            <person name="Louis A."/>
            <person name="Herpin A."/>
            <person name="Echchiki A."/>
            <person name="Berthelot C."/>
            <person name="Parey E."/>
            <person name="Roest-Crollius H."/>
            <person name="Braasch I."/>
            <person name="Postlethwait J."/>
            <person name="Bobe J."/>
            <person name="Montfort J."/>
            <person name="Bouchez O."/>
            <person name="Begum T."/>
            <person name="Mejri S."/>
            <person name="Adams A."/>
            <person name="Chen W.-J."/>
            <person name="Guiguen Y."/>
        </authorList>
    </citation>
    <scope>NUCLEOTIDE SEQUENCE</scope>
    <source>
        <tissue evidence="15">Blood</tissue>
    </source>
</reference>
<organism evidence="15 16">
    <name type="scientific">Albula goreensis</name>
    <dbReference type="NCBI Taxonomy" id="1534307"/>
    <lineage>
        <taxon>Eukaryota</taxon>
        <taxon>Metazoa</taxon>
        <taxon>Chordata</taxon>
        <taxon>Craniata</taxon>
        <taxon>Vertebrata</taxon>
        <taxon>Euteleostomi</taxon>
        <taxon>Actinopterygii</taxon>
        <taxon>Neopterygii</taxon>
        <taxon>Teleostei</taxon>
        <taxon>Albuliformes</taxon>
        <taxon>Albulidae</taxon>
        <taxon>Albula</taxon>
    </lineage>
</organism>
<evidence type="ECO:0000256" key="1">
    <source>
        <dbReference type="ARBA" id="ARBA00004236"/>
    </source>
</evidence>
<evidence type="ECO:0000256" key="11">
    <source>
        <dbReference type="SAM" id="Phobius"/>
    </source>
</evidence>
<comment type="caution">
    <text evidence="15">The sequence shown here is derived from an EMBL/GenBank/DDBJ whole genome shotgun (WGS) entry which is preliminary data.</text>
</comment>
<evidence type="ECO:0000259" key="13">
    <source>
        <dbReference type="PROSITE" id="PS50024"/>
    </source>
</evidence>
<comment type="subcellular location">
    <subcellularLocation>
        <location evidence="1">Cell membrane</location>
    </subcellularLocation>
</comment>
<accession>A0A8T3DM63</accession>
<keyword evidence="4 12" id="KW-0732">Signal</keyword>
<keyword evidence="16" id="KW-1185">Reference proteome</keyword>
<dbReference type="PROSITE" id="PS50024">
    <property type="entry name" value="SEA"/>
    <property type="match status" value="1"/>
</dbReference>
<comment type="caution">
    <text evidence="9">Lacks conserved residue(s) required for the propagation of feature annotation.</text>
</comment>
<keyword evidence="7" id="KW-1015">Disulfide bond</keyword>
<dbReference type="InterPro" id="IPR036364">
    <property type="entry name" value="SEA_dom_sf"/>
</dbReference>
<evidence type="ECO:0000256" key="10">
    <source>
        <dbReference type="SAM" id="MobiDB-lite"/>
    </source>
</evidence>
<feature type="region of interest" description="Disordered" evidence="10">
    <location>
        <begin position="46"/>
        <end position="217"/>
    </location>
</feature>
<name>A0A8T3DM63_9TELE</name>
<sequence>MDMFVLKLVIFLWLMSTGFGQSVSPSSTTESVTPGGATVKTTLAAQTNDSKATATPAPAQSSTTAPVSPNITSKPPATGPPTTANAPPKPPVPTNASTPTGPPPIETTPKPSVTTSASKTTGPPLPATTPKPSSTTPTPSATTPASPPTGPPTAGTTPKPSAATLTPSITTSASSATGSPPPTTAAKPPATGSTPPATTPKPSATTPSPSVTNLPGIPNITSTINVTVATTPADNSSMLTTPGFNTTSVPPNITTQPSTTVPSACSSNPCPEDSTCVELFRGFTCQCFAGASFSGEICMPARVFAGNLTLKELEFEKGMENTNSQIFEVTAKKISETMKMAVGHLPGYQRTNVLTLRKGSVVATVDNVFNTTSNVTQEAFNKAFDDYTMSCGSNCSLLLGSTFKPINLCELNPAPCDGDTTECNYANGIATCNCKEGYINSAFSNRSCTACPSGEQAVGDKCTSCPFGYSGFNCNDSALLAVVVISCVLGGLLLILLLAFLIYCCRTSKQTSKGESSFNSPYPDQQTRSTWSNQQVPKIPRASANTGWDPSQLEMTESGSTRALVSKDRPGNGVMASYNVSNDDLRTFTGKDPTRYSYLVQGHDNPYFNSDEQGTK</sequence>
<dbReference type="Gene3D" id="2.10.25.10">
    <property type="entry name" value="Laminin"/>
    <property type="match status" value="1"/>
</dbReference>
<dbReference type="PANTHER" id="PTHR24037:SF7">
    <property type="entry name" value="FLOCCULATION PROTEIN FLO11 ISOFORM X1-RELATED"/>
    <property type="match status" value="1"/>
</dbReference>
<feature type="transmembrane region" description="Helical" evidence="11">
    <location>
        <begin position="478"/>
        <end position="503"/>
    </location>
</feature>
<dbReference type="SMART" id="SM00181">
    <property type="entry name" value="EGF"/>
    <property type="match status" value="2"/>
</dbReference>
<keyword evidence="5" id="KW-0677">Repeat</keyword>
<evidence type="ECO:0000313" key="15">
    <source>
        <dbReference type="EMBL" id="KAI1896417.1"/>
    </source>
</evidence>
<feature type="domain" description="EGF-like" evidence="14">
    <location>
        <begin position="261"/>
        <end position="299"/>
    </location>
</feature>
<dbReference type="OrthoDB" id="8938333at2759"/>
<dbReference type="GO" id="GO:0005886">
    <property type="term" value="C:plasma membrane"/>
    <property type="evidence" value="ECO:0007669"/>
    <property type="project" value="UniProtKB-SubCell"/>
</dbReference>
<evidence type="ECO:0000256" key="12">
    <source>
        <dbReference type="SAM" id="SignalP"/>
    </source>
</evidence>
<evidence type="ECO:0000256" key="9">
    <source>
        <dbReference type="PROSITE-ProRule" id="PRU00076"/>
    </source>
</evidence>
<dbReference type="PROSITE" id="PS50026">
    <property type="entry name" value="EGF_3"/>
    <property type="match status" value="1"/>
</dbReference>
<keyword evidence="6 11" id="KW-0472">Membrane</keyword>
<evidence type="ECO:0000256" key="3">
    <source>
        <dbReference type="ARBA" id="ARBA00022536"/>
    </source>
</evidence>
<dbReference type="Proteomes" id="UP000829720">
    <property type="component" value="Unassembled WGS sequence"/>
</dbReference>
<evidence type="ECO:0000313" key="16">
    <source>
        <dbReference type="Proteomes" id="UP000829720"/>
    </source>
</evidence>
<feature type="region of interest" description="Disordered" evidence="10">
    <location>
        <begin position="511"/>
        <end position="535"/>
    </location>
</feature>
<dbReference type="PANTHER" id="PTHR24037">
    <property type="entry name" value="HEART DEVELOPMENT PROTEIN WITH EGF-LIKE DOMAINS 1"/>
    <property type="match status" value="1"/>
</dbReference>
<feature type="domain" description="SEA" evidence="13">
    <location>
        <begin position="300"/>
        <end position="415"/>
    </location>
</feature>
<dbReference type="AlphaFoldDB" id="A0A8T3DM63"/>
<evidence type="ECO:0000256" key="7">
    <source>
        <dbReference type="ARBA" id="ARBA00023157"/>
    </source>
</evidence>